<keyword evidence="10" id="KW-1185">Reference proteome</keyword>
<feature type="transmembrane region" description="Helical" evidence="7">
    <location>
        <begin position="202"/>
        <end position="220"/>
    </location>
</feature>
<geneLocation type="plasmid" evidence="10">
    <name>pjcm18538 dna</name>
</geneLocation>
<feature type="transmembrane region" description="Helical" evidence="7">
    <location>
        <begin position="240"/>
        <end position="258"/>
    </location>
</feature>
<evidence type="ECO:0000256" key="2">
    <source>
        <dbReference type="ARBA" id="ARBA00009523"/>
    </source>
</evidence>
<dbReference type="GO" id="GO:0055085">
    <property type="term" value="P:transmembrane transport"/>
    <property type="evidence" value="ECO:0007669"/>
    <property type="project" value="InterPro"/>
</dbReference>
<evidence type="ECO:0000256" key="7">
    <source>
        <dbReference type="SAM" id="Phobius"/>
    </source>
</evidence>
<feature type="transmembrane region" description="Helical" evidence="7">
    <location>
        <begin position="417"/>
        <end position="439"/>
    </location>
</feature>
<feature type="domain" description="Amino acid permease/ SLC12A" evidence="8">
    <location>
        <begin position="28"/>
        <end position="411"/>
    </location>
</feature>
<evidence type="ECO:0000259" key="8">
    <source>
        <dbReference type="Pfam" id="PF00324"/>
    </source>
</evidence>
<feature type="transmembrane region" description="Helical" evidence="7">
    <location>
        <begin position="161"/>
        <end position="182"/>
    </location>
</feature>
<proteinExistence type="inferred from homology"/>
<evidence type="ECO:0000256" key="5">
    <source>
        <dbReference type="ARBA" id="ARBA00023136"/>
    </source>
</evidence>
<dbReference type="RefSeq" id="WP_198339315.1">
    <property type="nucleotide sequence ID" value="NZ_AP022593.1"/>
</dbReference>
<keyword evidence="4 7" id="KW-1133">Transmembrane helix</keyword>
<dbReference type="InterPro" id="IPR050367">
    <property type="entry name" value="APC_superfamily"/>
</dbReference>
<feature type="region of interest" description="Disordered" evidence="6">
    <location>
        <begin position="450"/>
        <end position="471"/>
    </location>
</feature>
<feature type="transmembrane region" description="Helical" evidence="7">
    <location>
        <begin position="359"/>
        <end position="380"/>
    </location>
</feature>
<dbReference type="EMBL" id="AP022593">
    <property type="protein sequence ID" value="BBY51654.1"/>
    <property type="molecule type" value="Genomic_DNA"/>
</dbReference>
<comment type="similarity">
    <text evidence="2">Belongs to the amino acid-polyamine-organocation (APC) superfamily.</text>
</comment>
<feature type="transmembrane region" description="Helical" evidence="7">
    <location>
        <begin position="132"/>
        <end position="154"/>
    </location>
</feature>
<evidence type="ECO:0000313" key="10">
    <source>
        <dbReference type="Proteomes" id="UP000467428"/>
    </source>
</evidence>
<evidence type="ECO:0000256" key="1">
    <source>
        <dbReference type="ARBA" id="ARBA00004141"/>
    </source>
</evidence>
<evidence type="ECO:0000313" key="9">
    <source>
        <dbReference type="EMBL" id="BBY51654.1"/>
    </source>
</evidence>
<organism evidence="9 10">
    <name type="scientific">Mycolicibacterium arabiense</name>
    <dbReference type="NCBI Taxonomy" id="1286181"/>
    <lineage>
        <taxon>Bacteria</taxon>
        <taxon>Bacillati</taxon>
        <taxon>Actinomycetota</taxon>
        <taxon>Actinomycetes</taxon>
        <taxon>Mycobacteriales</taxon>
        <taxon>Mycobacteriaceae</taxon>
        <taxon>Mycolicibacterium</taxon>
    </lineage>
</organism>
<name>A0A7I7S404_9MYCO</name>
<dbReference type="KEGG" id="marz:MARA_51220"/>
<evidence type="ECO:0000256" key="3">
    <source>
        <dbReference type="ARBA" id="ARBA00022692"/>
    </source>
</evidence>
<keyword evidence="5 7" id="KW-0472">Membrane</keyword>
<dbReference type="Proteomes" id="UP000467428">
    <property type="component" value="Chromosome"/>
</dbReference>
<sequence length="471" mass="49431">MSSEPLVGISADPNEGRLKRALGVPSLVLFGLVYMVPLTVFTTYGIVTVESGGRVPLAYVVTLVAMIFTARSYARMAAAFPVAGSAYAYTQKTFGAPIGFLAGWSLLLDYLFLPMLNYMVIGLYLNAAVPAIPPWVIILVTIGIVTVLNIVGIVSVARANFLIIAIQAIFIVVFLVMAVATISGSGSVDVMAPFRGDGTAGGMGPVLAGAAILCLSFLGFDAVSTLSEEAKDARRDVPKAIMLATLICGVLFIILSYASQLVFPSNAFESVDTGSVDVMTAAGGAFLSAFFTAAYVAGATGSALTSQASVARILYAMGRDGVLPRKVFGHVSIKFSTPTWAIIVISVISLLAIVIDLAILASVVSFGALVAFSAVNLTVIKHYFVDEGEKNVLNNLILPFIGFALTVWLWTSLSMEALTIGLIWSAVGVIWLAVVTHGFRRPTPVLDMTETSGPVVGRGDQAVDQRGGGPR</sequence>
<dbReference type="PANTHER" id="PTHR42770:SF8">
    <property type="entry name" value="PUTRESCINE IMPORTER PUUP"/>
    <property type="match status" value="1"/>
</dbReference>
<dbReference type="PIRSF" id="PIRSF006060">
    <property type="entry name" value="AA_transporter"/>
    <property type="match status" value="1"/>
</dbReference>
<evidence type="ECO:0000256" key="6">
    <source>
        <dbReference type="SAM" id="MobiDB-lite"/>
    </source>
</evidence>
<reference evidence="9 10" key="1">
    <citation type="journal article" date="2019" name="Emerg. Microbes Infect.">
        <title>Comprehensive subspecies identification of 175 nontuberculous mycobacteria species based on 7547 genomic profiles.</title>
        <authorList>
            <person name="Matsumoto Y."/>
            <person name="Kinjo T."/>
            <person name="Motooka D."/>
            <person name="Nabeya D."/>
            <person name="Jung N."/>
            <person name="Uechi K."/>
            <person name="Horii T."/>
            <person name="Iida T."/>
            <person name="Fujita J."/>
            <person name="Nakamura S."/>
        </authorList>
    </citation>
    <scope>NUCLEOTIDE SEQUENCE [LARGE SCALE GENOMIC DNA]</scope>
    <source>
        <strain evidence="9 10">JCM 18538</strain>
    </source>
</reference>
<feature type="transmembrane region" description="Helical" evidence="7">
    <location>
        <begin position="56"/>
        <end position="74"/>
    </location>
</feature>
<dbReference type="InterPro" id="IPR004841">
    <property type="entry name" value="AA-permease/SLC12A_dom"/>
</dbReference>
<dbReference type="Pfam" id="PF00324">
    <property type="entry name" value="AA_permease"/>
    <property type="match status" value="1"/>
</dbReference>
<dbReference type="PANTHER" id="PTHR42770">
    <property type="entry name" value="AMINO ACID TRANSPORTER-RELATED"/>
    <property type="match status" value="1"/>
</dbReference>
<feature type="transmembrane region" description="Helical" evidence="7">
    <location>
        <begin position="21"/>
        <end position="44"/>
    </location>
</feature>
<protein>
    <submittedName>
        <fullName evidence="9">Putrescine importer</fullName>
    </submittedName>
</protein>
<comment type="subcellular location">
    <subcellularLocation>
        <location evidence="1">Membrane</location>
        <topology evidence="1">Multi-pass membrane protein</topology>
    </subcellularLocation>
</comment>
<feature type="transmembrane region" description="Helical" evidence="7">
    <location>
        <begin position="335"/>
        <end position="353"/>
    </location>
</feature>
<dbReference type="Gene3D" id="1.20.1740.10">
    <property type="entry name" value="Amino acid/polyamine transporter I"/>
    <property type="match status" value="1"/>
</dbReference>
<keyword evidence="3 7" id="KW-0812">Transmembrane</keyword>
<evidence type="ECO:0000256" key="4">
    <source>
        <dbReference type="ARBA" id="ARBA00022989"/>
    </source>
</evidence>
<dbReference type="AlphaFoldDB" id="A0A7I7S404"/>
<gene>
    <name evidence="9" type="ORF">MARA_51220</name>
</gene>
<feature type="transmembrane region" description="Helical" evidence="7">
    <location>
        <begin position="278"/>
        <end position="297"/>
    </location>
</feature>
<dbReference type="GO" id="GO:0016020">
    <property type="term" value="C:membrane"/>
    <property type="evidence" value="ECO:0007669"/>
    <property type="project" value="UniProtKB-SubCell"/>
</dbReference>
<feature type="transmembrane region" description="Helical" evidence="7">
    <location>
        <begin position="392"/>
        <end position="411"/>
    </location>
</feature>
<accession>A0A7I7S404</accession>
<feature type="transmembrane region" description="Helical" evidence="7">
    <location>
        <begin position="94"/>
        <end position="112"/>
    </location>
</feature>